<accession>A0A6I2NP02</accession>
<comment type="caution">
    <text evidence="1">The sequence shown here is derived from an EMBL/GenBank/DDBJ whole genome shotgun (WGS) entry which is preliminary data.</text>
</comment>
<protein>
    <submittedName>
        <fullName evidence="1">Uncharacterized protein</fullName>
    </submittedName>
</protein>
<gene>
    <name evidence="1" type="ORF">GKD68_13960</name>
</gene>
<sequence length="256" mass="29814">MKENIEDISADIELQYGQPNMERNIAYVLSLVEAHATEDGRLDDDIPVPSIEAAAKTILLLIDRPELSWETICREQRVKHVMEYLFIRARNHPDEVHRFVDRLLKQYVPKMPSQMVRIYLNAWKHIAGQSRPTKFTDEILYPEHAEKILDTLHFLLQGKVGRGAALVMVCARDEGLVRDIAHAKIVTEFCHVTKTAYNNYLHERFPDREKNRIVGTLRTKIGYTKEEDGRIVFLPDKPSYKSVFLQLWRMMKSLAE</sequence>
<reference evidence="1 2" key="1">
    <citation type="journal article" date="2019" name="Nat. Med.">
        <title>A library of human gut bacterial isolates paired with longitudinal multiomics data enables mechanistic microbiome research.</title>
        <authorList>
            <person name="Poyet M."/>
            <person name="Groussin M."/>
            <person name="Gibbons S.M."/>
            <person name="Avila-Pacheco J."/>
            <person name="Jiang X."/>
            <person name="Kearney S.M."/>
            <person name="Perrotta A.R."/>
            <person name="Berdy B."/>
            <person name="Zhao S."/>
            <person name="Lieberman T.D."/>
            <person name="Swanson P.K."/>
            <person name="Smith M."/>
            <person name="Roesemann S."/>
            <person name="Alexander J.E."/>
            <person name="Rich S.A."/>
            <person name="Livny J."/>
            <person name="Vlamakis H."/>
            <person name="Clish C."/>
            <person name="Bullock K."/>
            <person name="Deik A."/>
            <person name="Scott J."/>
            <person name="Pierce K.A."/>
            <person name="Xavier R.J."/>
            <person name="Alm E.J."/>
        </authorList>
    </citation>
    <scope>NUCLEOTIDE SEQUENCE [LARGE SCALE GENOMIC DNA]</scope>
    <source>
        <strain evidence="1 2">BIOML-A2</strain>
    </source>
</reference>
<dbReference type="RefSeq" id="WP_009274887.1">
    <property type="nucleotide sequence ID" value="NZ_CAXSUO010000009.1"/>
</dbReference>
<dbReference type="AlphaFoldDB" id="A0A6I2NP02"/>
<name>A0A6I2NP02_PARDI</name>
<dbReference type="EMBL" id="WKNE01000010">
    <property type="protein sequence ID" value="MRZ55833.1"/>
    <property type="molecule type" value="Genomic_DNA"/>
</dbReference>
<proteinExistence type="predicted"/>
<dbReference type="Proteomes" id="UP000432516">
    <property type="component" value="Unassembled WGS sequence"/>
</dbReference>
<evidence type="ECO:0000313" key="1">
    <source>
        <dbReference type="EMBL" id="MRZ55833.1"/>
    </source>
</evidence>
<organism evidence="1 2">
    <name type="scientific">Parabacteroides distasonis</name>
    <dbReference type="NCBI Taxonomy" id="823"/>
    <lineage>
        <taxon>Bacteria</taxon>
        <taxon>Pseudomonadati</taxon>
        <taxon>Bacteroidota</taxon>
        <taxon>Bacteroidia</taxon>
        <taxon>Bacteroidales</taxon>
        <taxon>Tannerellaceae</taxon>
        <taxon>Parabacteroides</taxon>
    </lineage>
</organism>
<evidence type="ECO:0000313" key="2">
    <source>
        <dbReference type="Proteomes" id="UP000432516"/>
    </source>
</evidence>